<evidence type="ECO:0008006" key="3">
    <source>
        <dbReference type="Google" id="ProtNLM"/>
    </source>
</evidence>
<evidence type="ECO:0000313" key="1">
    <source>
        <dbReference type="EMBL" id="OCB78008.1"/>
    </source>
</evidence>
<sequence>MEKKISSKNEFYAEIKLQRQTITKIKNGTNHFTSIQIDLICKKYNVNANWIFGLEKNVFFNLKNH</sequence>
<reference evidence="1 2" key="1">
    <citation type="submission" date="2016-03" db="EMBL/GenBank/DDBJ databases">
        <authorList>
            <person name="Ploux O."/>
        </authorList>
    </citation>
    <scope>NUCLEOTIDE SEQUENCE [LARGE SCALE GENOMIC DNA]</scope>
    <source>
        <strain evidence="1 2">LPB0076</strain>
    </source>
</reference>
<dbReference type="AlphaFoldDB" id="A0A1B9E817"/>
<dbReference type="Proteomes" id="UP000093510">
    <property type="component" value="Unassembled WGS sequence"/>
</dbReference>
<dbReference type="Gene3D" id="1.10.260.40">
    <property type="entry name" value="lambda repressor-like DNA-binding domains"/>
    <property type="match status" value="1"/>
</dbReference>
<evidence type="ECO:0000313" key="2">
    <source>
        <dbReference type="Proteomes" id="UP000093510"/>
    </source>
</evidence>
<name>A0A1B9E817_9FLAO</name>
<keyword evidence="2" id="KW-1185">Reference proteome</keyword>
<accession>A0A1B9E817</accession>
<protein>
    <recommendedName>
        <fullName evidence="3">HTH cro/C1-type domain-containing protein</fullName>
    </recommendedName>
</protein>
<proteinExistence type="predicted"/>
<dbReference type="EMBL" id="LVEP01000013">
    <property type="protein sequence ID" value="OCB78008.1"/>
    <property type="molecule type" value="Genomic_DNA"/>
</dbReference>
<organism evidence="1 2">
    <name type="scientific">Flavobacterium crassostreae</name>
    <dbReference type="NCBI Taxonomy" id="1763534"/>
    <lineage>
        <taxon>Bacteria</taxon>
        <taxon>Pseudomonadati</taxon>
        <taxon>Bacteroidota</taxon>
        <taxon>Flavobacteriia</taxon>
        <taxon>Flavobacteriales</taxon>
        <taxon>Flavobacteriaceae</taxon>
        <taxon>Flavobacterium</taxon>
    </lineage>
</organism>
<dbReference type="OrthoDB" id="680443at2"/>
<comment type="caution">
    <text evidence="1">The sequence shown here is derived from an EMBL/GenBank/DDBJ whole genome shotgun (WGS) entry which is preliminary data.</text>
</comment>
<dbReference type="STRING" id="1763534.GCA_001831475_02708"/>
<dbReference type="InterPro" id="IPR010982">
    <property type="entry name" value="Lambda_DNA-bd_dom_sf"/>
</dbReference>
<gene>
    <name evidence="1" type="ORF">LPBF_03400</name>
</gene>
<dbReference type="SUPFAM" id="SSF47413">
    <property type="entry name" value="lambda repressor-like DNA-binding domains"/>
    <property type="match status" value="1"/>
</dbReference>
<dbReference type="GO" id="GO:0003677">
    <property type="term" value="F:DNA binding"/>
    <property type="evidence" value="ECO:0007669"/>
    <property type="project" value="InterPro"/>
</dbReference>